<dbReference type="PANTHER" id="PTHR47332">
    <property type="entry name" value="SET DOMAIN-CONTAINING PROTEIN 5"/>
    <property type="match status" value="1"/>
</dbReference>
<dbReference type="PROSITE" id="PS50280">
    <property type="entry name" value="SET"/>
    <property type="match status" value="1"/>
</dbReference>
<reference evidence="2" key="1">
    <citation type="submission" date="2023-08" db="EMBL/GenBank/DDBJ databases">
        <title>Black Yeasts Isolated from many extreme environments.</title>
        <authorList>
            <person name="Coleine C."/>
            <person name="Stajich J.E."/>
            <person name="Selbmann L."/>
        </authorList>
    </citation>
    <scope>NUCLEOTIDE SEQUENCE</scope>
    <source>
        <strain evidence="2">CCFEE 5810</strain>
    </source>
</reference>
<organism evidence="2 3">
    <name type="scientific">Elasticomyces elasticus</name>
    <dbReference type="NCBI Taxonomy" id="574655"/>
    <lineage>
        <taxon>Eukaryota</taxon>
        <taxon>Fungi</taxon>
        <taxon>Dikarya</taxon>
        <taxon>Ascomycota</taxon>
        <taxon>Pezizomycotina</taxon>
        <taxon>Dothideomycetes</taxon>
        <taxon>Dothideomycetidae</taxon>
        <taxon>Mycosphaerellales</taxon>
        <taxon>Teratosphaeriaceae</taxon>
        <taxon>Elasticomyces</taxon>
    </lineage>
</organism>
<evidence type="ECO:0000313" key="2">
    <source>
        <dbReference type="EMBL" id="KAK5697290.1"/>
    </source>
</evidence>
<gene>
    <name evidence="2" type="ORF">LTR97_007426</name>
</gene>
<protein>
    <recommendedName>
        <fullName evidence="1">SET domain-containing protein</fullName>
    </recommendedName>
</protein>
<dbReference type="Proteomes" id="UP001310594">
    <property type="component" value="Unassembled WGS sequence"/>
</dbReference>
<dbReference type="SUPFAM" id="SSF82199">
    <property type="entry name" value="SET domain"/>
    <property type="match status" value="1"/>
</dbReference>
<evidence type="ECO:0000259" key="1">
    <source>
        <dbReference type="PROSITE" id="PS50280"/>
    </source>
</evidence>
<dbReference type="Pfam" id="PF00856">
    <property type="entry name" value="SET"/>
    <property type="match status" value="1"/>
</dbReference>
<dbReference type="SMART" id="SM00317">
    <property type="entry name" value="SET"/>
    <property type="match status" value="1"/>
</dbReference>
<comment type="caution">
    <text evidence="2">The sequence shown here is derived from an EMBL/GenBank/DDBJ whole genome shotgun (WGS) entry which is preliminary data.</text>
</comment>
<proteinExistence type="predicted"/>
<dbReference type="Gene3D" id="2.170.270.10">
    <property type="entry name" value="SET domain"/>
    <property type="match status" value="1"/>
</dbReference>
<dbReference type="InterPro" id="IPR001214">
    <property type="entry name" value="SET_dom"/>
</dbReference>
<name>A0AAN7W4X6_9PEZI</name>
<sequence>MAIIYEIKDAPGKGRGVFAAQDIKSGTVIMEDRKMMEIKKEPSQLVTERDVQQAFKALSKRQQEQFMQLHQGDRPYPSKVMRIFVANNTKSGNNSFIPLNTAMLNHSCLPNAEMPDSEEGVLYAVRPIAKGEEICQSYYSSPWCATKRQRVSVLQAYYSFQCTCEACTRGPAETAISDARRQLLEILSTMKKGFEPTRVSWMDKLNAANAETPQMIMALTAKRNLQRPLTLHQQTAYSFLMAKFCQAEGSYGINLAKFYLDAAVHLATQVSATMGEYGNLIVISSARILHAWMQAAVVTAKMVRGAEGMHNNGVRLQWESIINTGLESVLGLLERAGVMSSKAFSIMLESGAPGQSGTIWVVDERECRRLLRGEVSLSMVAKVNYKEYLPCFLTNQVKRTLTSK</sequence>
<dbReference type="PANTHER" id="PTHR47332:SF2">
    <property type="entry name" value="SET-6"/>
    <property type="match status" value="1"/>
</dbReference>
<evidence type="ECO:0000313" key="3">
    <source>
        <dbReference type="Proteomes" id="UP001310594"/>
    </source>
</evidence>
<dbReference type="EMBL" id="JAVRQU010000011">
    <property type="protein sequence ID" value="KAK5697290.1"/>
    <property type="molecule type" value="Genomic_DNA"/>
</dbReference>
<dbReference type="CDD" id="cd20071">
    <property type="entry name" value="SET_SMYD"/>
    <property type="match status" value="1"/>
</dbReference>
<dbReference type="AlphaFoldDB" id="A0AAN7W4X6"/>
<dbReference type="InterPro" id="IPR046341">
    <property type="entry name" value="SET_dom_sf"/>
</dbReference>
<accession>A0AAN7W4X6</accession>
<dbReference type="InterPro" id="IPR053185">
    <property type="entry name" value="SET_domain_protein"/>
</dbReference>
<feature type="domain" description="SET" evidence="1">
    <location>
        <begin position="1"/>
        <end position="139"/>
    </location>
</feature>